<reference evidence="2 4" key="1">
    <citation type="journal article" date="2020" name="Stud. Mycol.">
        <title>101 Dothideomycetes genomes: a test case for predicting lifestyles and emergence of pathogens.</title>
        <authorList>
            <person name="Haridas S."/>
            <person name="Albert R."/>
            <person name="Binder M."/>
            <person name="Bloem J."/>
            <person name="Labutti K."/>
            <person name="Salamov A."/>
            <person name="Andreopoulos B."/>
            <person name="Baker S."/>
            <person name="Barry K."/>
            <person name="Bills G."/>
            <person name="Bluhm B."/>
            <person name="Cannon C."/>
            <person name="Castanera R."/>
            <person name="Culley D."/>
            <person name="Daum C."/>
            <person name="Ezra D."/>
            <person name="Gonzalez J."/>
            <person name="Henrissat B."/>
            <person name="Kuo A."/>
            <person name="Liang C."/>
            <person name="Lipzen A."/>
            <person name="Lutzoni F."/>
            <person name="Magnuson J."/>
            <person name="Mondo S."/>
            <person name="Nolan M."/>
            <person name="Ohm R."/>
            <person name="Pangilinan J."/>
            <person name="Park H.-J."/>
            <person name="Ramirez L."/>
            <person name="Alfaro M."/>
            <person name="Sun H."/>
            <person name="Tritt A."/>
            <person name="Yoshinaga Y."/>
            <person name="Zwiers L.-H."/>
            <person name="Turgeon B."/>
            <person name="Goodwin S."/>
            <person name="Spatafora J."/>
            <person name="Crous P."/>
            <person name="Grigoriev I."/>
        </authorList>
    </citation>
    <scope>NUCLEOTIDE SEQUENCE</scope>
    <source>
        <strain evidence="2 4">CBS 304.34</strain>
    </source>
</reference>
<feature type="compositionally biased region" description="Polar residues" evidence="1">
    <location>
        <begin position="581"/>
        <end position="606"/>
    </location>
</feature>
<dbReference type="InterPro" id="IPR036047">
    <property type="entry name" value="F-box-like_dom_sf"/>
</dbReference>
<dbReference type="AlphaFoldDB" id="A0A6A6YH93"/>
<name>A0A6A6YH93_9PEZI</name>
<reference evidence="4" key="2">
    <citation type="submission" date="2020-04" db="EMBL/GenBank/DDBJ databases">
        <authorList>
            <consortium name="NCBI Genome Project"/>
        </authorList>
    </citation>
    <scope>NUCLEOTIDE SEQUENCE</scope>
    <source>
        <strain evidence="4">CBS 304.34</strain>
    </source>
</reference>
<gene>
    <name evidence="2 4" type="ORF">BDZ99DRAFT_418935</name>
</gene>
<evidence type="ECO:0000313" key="4">
    <source>
        <dbReference type="RefSeq" id="XP_033575094.1"/>
    </source>
</evidence>
<proteinExistence type="predicted"/>
<protein>
    <recommendedName>
        <fullName evidence="5">F-box domain-containing protein</fullName>
    </recommendedName>
</protein>
<evidence type="ECO:0000256" key="1">
    <source>
        <dbReference type="SAM" id="MobiDB-lite"/>
    </source>
</evidence>
<evidence type="ECO:0008006" key="5">
    <source>
        <dbReference type="Google" id="ProtNLM"/>
    </source>
</evidence>
<evidence type="ECO:0000313" key="2">
    <source>
        <dbReference type="EMBL" id="KAF2808130.1"/>
    </source>
</evidence>
<dbReference type="RefSeq" id="XP_033575094.1">
    <property type="nucleotide sequence ID" value="XM_033716873.1"/>
</dbReference>
<evidence type="ECO:0000313" key="3">
    <source>
        <dbReference type="Proteomes" id="UP000504636"/>
    </source>
</evidence>
<reference evidence="4" key="3">
    <citation type="submission" date="2025-04" db="UniProtKB">
        <authorList>
            <consortium name="RefSeq"/>
        </authorList>
    </citation>
    <scope>IDENTIFICATION</scope>
    <source>
        <strain evidence="4">CBS 304.34</strain>
    </source>
</reference>
<organism evidence="2">
    <name type="scientific">Mytilinidion resinicola</name>
    <dbReference type="NCBI Taxonomy" id="574789"/>
    <lineage>
        <taxon>Eukaryota</taxon>
        <taxon>Fungi</taxon>
        <taxon>Dikarya</taxon>
        <taxon>Ascomycota</taxon>
        <taxon>Pezizomycotina</taxon>
        <taxon>Dothideomycetes</taxon>
        <taxon>Pleosporomycetidae</taxon>
        <taxon>Mytilinidiales</taxon>
        <taxon>Mytilinidiaceae</taxon>
        <taxon>Mytilinidion</taxon>
    </lineage>
</organism>
<dbReference type="OrthoDB" id="5311681at2759"/>
<dbReference type="GeneID" id="54457766"/>
<dbReference type="Proteomes" id="UP000504636">
    <property type="component" value="Unplaced"/>
</dbReference>
<keyword evidence="3" id="KW-1185">Reference proteome</keyword>
<accession>A0A6A6YH93</accession>
<feature type="compositionally biased region" description="Low complexity" evidence="1">
    <location>
        <begin position="614"/>
        <end position="625"/>
    </location>
</feature>
<feature type="region of interest" description="Disordered" evidence="1">
    <location>
        <begin position="574"/>
        <end position="628"/>
    </location>
</feature>
<sequence length="676" mass="75759">MPEPRKRRPAAMVAIRSLMLTSSDSIGSESPYSARPPSLVQLPLKIIALIVSYIDTPADLARVCSTCRVLNYMAVPLLYETLVLSTGEESPHNQKLPTGGRGSAFATGLNSLVRGSLGPMVHSLTLRGVWKEDTIQRHSNDFVMDRLTILNIAVRAALDKTTRLQQFSWELDIRMLDTVYLGLANLKISELHLRFPSTRGTQPVTVVPVMPHLVALSVTNIDPTLNQDDISTLLCSKKLQDLRMQWSPRMVDSKKPCVRLHDYFKKSTGSSRLRIKKLAFQNLHTEATDDLYQAIDQERIEEVTILNSSSCTFSMIFHNPSANSRHPSPIAQPGFKVMRHDKISRAHCDFLGSMMGLEQIYFVNHDARYYIERPSASPPAIFRRGSVDHDMDTIRVLPNGTSHPSPTFADDPKTQSYLKDNYFTTILSNHGQWLTHLLLSATWHLSTSMIARLVHTCPNLVQLGYATETSSFDTMTLLIPFLRNLVAIRLLVPIYPPNSNSGPPKPVKANTHGLLVPLRSRPLCEVVELDESVHIEKIGLTLGDNEAWGHLKLIGLGWKSYELGEIYAEPLIGSRPPSLPGTPTAQPRVTRRTSTPAGKPLQSTLGKRTRELRSTSNSSLNENSNGVPSVHIQNMDKEMEDAPQETERFVWRRRVRPVGWDVLKHWSIWAMDGSEM</sequence>
<dbReference type="SUPFAM" id="SSF81383">
    <property type="entry name" value="F-box domain"/>
    <property type="match status" value="1"/>
</dbReference>
<dbReference type="EMBL" id="MU003703">
    <property type="protein sequence ID" value="KAF2808130.1"/>
    <property type="molecule type" value="Genomic_DNA"/>
</dbReference>